<dbReference type="GO" id="GO:0004827">
    <property type="term" value="F:proline-tRNA ligase activity"/>
    <property type="evidence" value="ECO:0007669"/>
    <property type="project" value="UniProtKB-EC"/>
</dbReference>
<dbReference type="GO" id="GO:0005829">
    <property type="term" value="C:cytosol"/>
    <property type="evidence" value="ECO:0007669"/>
    <property type="project" value="TreeGrafter"/>
</dbReference>
<organism evidence="11 12">
    <name type="scientific">Candidatus Nealsonbacteria bacterium CG_4_10_14_0_2_um_filter_37_10</name>
    <dbReference type="NCBI Taxonomy" id="1974679"/>
    <lineage>
        <taxon>Bacteria</taxon>
        <taxon>Candidatus Nealsoniibacteriota</taxon>
    </lineage>
</organism>
<evidence type="ECO:0000256" key="3">
    <source>
        <dbReference type="ARBA" id="ARBA00022598"/>
    </source>
</evidence>
<dbReference type="PRINTS" id="PR01046">
    <property type="entry name" value="TRNASYNTHPRO"/>
</dbReference>
<dbReference type="InterPro" id="IPR044140">
    <property type="entry name" value="ProRS_anticodon_short"/>
</dbReference>
<dbReference type="AlphaFoldDB" id="A0A2M7V0F2"/>
<protein>
    <recommendedName>
        <fullName evidence="2">Proline--tRNA ligase</fullName>
        <ecNumber evidence="1">6.1.1.15</ecNumber>
    </recommendedName>
    <alternativeName>
        <fullName evidence="8">Prolyl-tRNA synthetase</fullName>
    </alternativeName>
</protein>
<keyword evidence="5" id="KW-0067">ATP-binding</keyword>
<evidence type="ECO:0000256" key="7">
    <source>
        <dbReference type="ARBA" id="ARBA00023146"/>
    </source>
</evidence>
<dbReference type="PROSITE" id="PS50862">
    <property type="entry name" value="AA_TRNA_LIGASE_II"/>
    <property type="match status" value="1"/>
</dbReference>
<dbReference type="Pfam" id="PF00587">
    <property type="entry name" value="tRNA-synt_2b"/>
    <property type="match status" value="1"/>
</dbReference>
<comment type="caution">
    <text evidence="11">The sequence shown here is derived from an EMBL/GenBank/DDBJ whole genome shotgun (WGS) entry which is preliminary data.</text>
</comment>
<dbReference type="InterPro" id="IPR033730">
    <property type="entry name" value="ProRS_core_prok"/>
</dbReference>
<dbReference type="EMBL" id="PFPC01000005">
    <property type="protein sequence ID" value="PIZ89689.1"/>
    <property type="molecule type" value="Genomic_DNA"/>
</dbReference>
<evidence type="ECO:0000256" key="8">
    <source>
        <dbReference type="ARBA" id="ARBA00029731"/>
    </source>
</evidence>
<accession>A0A2M7V0F2</accession>
<evidence type="ECO:0000256" key="6">
    <source>
        <dbReference type="ARBA" id="ARBA00022917"/>
    </source>
</evidence>
<dbReference type="InterPro" id="IPR045864">
    <property type="entry name" value="aa-tRNA-synth_II/BPL/LPL"/>
</dbReference>
<dbReference type="EC" id="6.1.1.15" evidence="1"/>
<dbReference type="SUPFAM" id="SSF52954">
    <property type="entry name" value="Class II aaRS ABD-related"/>
    <property type="match status" value="1"/>
</dbReference>
<dbReference type="InterPro" id="IPR002314">
    <property type="entry name" value="aa-tRNA-synt_IIb"/>
</dbReference>
<dbReference type="Gene3D" id="3.40.50.800">
    <property type="entry name" value="Anticodon-binding domain"/>
    <property type="match status" value="1"/>
</dbReference>
<dbReference type="CDD" id="cd00779">
    <property type="entry name" value="ProRS_core_prok"/>
    <property type="match status" value="1"/>
</dbReference>
<evidence type="ECO:0000313" key="11">
    <source>
        <dbReference type="EMBL" id="PIZ89689.1"/>
    </source>
</evidence>
<proteinExistence type="predicted"/>
<sequence length="420" mass="49313">MRQSQLFTETQKEAPKDEKSINAQLLIRAGFIDKLMAGVYSFLPLGLLVLEKIENIIDEEMRKIGGQKVLLPALHPKENWQRTNRWQYPEMFKLKGRAKKDFSLGWTHEEIITPLVKKFVKSYKDLPVFVYQIQDKFRDELRAKSGLLRGVEFIMKDLYSFHQDEEDLDKYYEKVKKAYFQIFKRCGLAKETFLTLASGGTFSKYSHEFQTLTIYGEDTIYLCPRCNLAINKEIIREERYRCSICQNKKLEIKRAIEVGNIFKLRDKFSRAINFTFVDQEGKRKPILMGCYGIGLPRLMGAIVEVYHDEKGICWPKEVAPFQISLIKIENTKKVKQVAKRFYRDLQNQNLEVLYDDREDKTAGEKFADADLIGIPLRIVVSERTLRKNCLELKEREKKEVKLVKINQVKKHVEQNLKTIL</sequence>
<dbReference type="PANTHER" id="PTHR42753">
    <property type="entry name" value="MITOCHONDRIAL RIBOSOME PROTEIN L39/PROLYL-TRNA LIGASE FAMILY MEMBER"/>
    <property type="match status" value="1"/>
</dbReference>
<dbReference type="PANTHER" id="PTHR42753:SF2">
    <property type="entry name" value="PROLINE--TRNA LIGASE"/>
    <property type="match status" value="1"/>
</dbReference>
<gene>
    <name evidence="11" type="ORF">COX89_00135</name>
</gene>
<dbReference type="GO" id="GO:0006433">
    <property type="term" value="P:prolyl-tRNA aminoacylation"/>
    <property type="evidence" value="ECO:0007669"/>
    <property type="project" value="InterPro"/>
</dbReference>
<dbReference type="Proteomes" id="UP000231538">
    <property type="component" value="Unassembled WGS sequence"/>
</dbReference>
<dbReference type="InterPro" id="IPR006195">
    <property type="entry name" value="aa-tRNA-synth_II"/>
</dbReference>
<evidence type="ECO:0000256" key="4">
    <source>
        <dbReference type="ARBA" id="ARBA00022741"/>
    </source>
</evidence>
<evidence type="ECO:0000256" key="5">
    <source>
        <dbReference type="ARBA" id="ARBA00022840"/>
    </source>
</evidence>
<keyword evidence="3" id="KW-0436">Ligase</keyword>
<dbReference type="CDD" id="cd00861">
    <property type="entry name" value="ProRS_anticodon_short"/>
    <property type="match status" value="1"/>
</dbReference>
<keyword evidence="4" id="KW-0547">Nucleotide-binding</keyword>
<dbReference type="InterPro" id="IPR036621">
    <property type="entry name" value="Anticodon-bd_dom_sf"/>
</dbReference>
<evidence type="ECO:0000256" key="1">
    <source>
        <dbReference type="ARBA" id="ARBA00012831"/>
    </source>
</evidence>
<dbReference type="GO" id="GO:0005524">
    <property type="term" value="F:ATP binding"/>
    <property type="evidence" value="ECO:0007669"/>
    <property type="project" value="UniProtKB-KW"/>
</dbReference>
<name>A0A2M7V0F2_9BACT</name>
<dbReference type="InterPro" id="IPR002316">
    <property type="entry name" value="Pro-tRNA-ligase_IIa"/>
</dbReference>
<dbReference type="InterPro" id="IPR004154">
    <property type="entry name" value="Anticodon-bd"/>
</dbReference>
<dbReference type="Gene3D" id="3.30.930.10">
    <property type="entry name" value="Bira Bifunctional Protein, Domain 2"/>
    <property type="match status" value="1"/>
</dbReference>
<reference evidence="12" key="1">
    <citation type="submission" date="2017-09" db="EMBL/GenBank/DDBJ databases">
        <title>Depth-based differentiation of microbial function through sediment-hosted aquifers and enrichment of novel symbionts in the deep terrestrial subsurface.</title>
        <authorList>
            <person name="Probst A.J."/>
            <person name="Ladd B."/>
            <person name="Jarett J.K."/>
            <person name="Geller-Mcgrath D.E."/>
            <person name="Sieber C.M.K."/>
            <person name="Emerson J.B."/>
            <person name="Anantharaman K."/>
            <person name="Thomas B.C."/>
            <person name="Malmstrom R."/>
            <person name="Stieglmeier M."/>
            <person name="Klingl A."/>
            <person name="Woyke T."/>
            <person name="Ryan C.M."/>
            <person name="Banfield J.F."/>
        </authorList>
    </citation>
    <scope>NUCLEOTIDE SEQUENCE [LARGE SCALE GENOMIC DNA]</scope>
</reference>
<evidence type="ECO:0000256" key="9">
    <source>
        <dbReference type="ARBA" id="ARBA00047671"/>
    </source>
</evidence>
<evidence type="ECO:0000256" key="2">
    <source>
        <dbReference type="ARBA" id="ARBA00019110"/>
    </source>
</evidence>
<dbReference type="InterPro" id="IPR050062">
    <property type="entry name" value="Pro-tRNA_synthetase"/>
</dbReference>
<comment type="catalytic activity">
    <reaction evidence="9">
        <text>tRNA(Pro) + L-proline + ATP = L-prolyl-tRNA(Pro) + AMP + diphosphate</text>
        <dbReference type="Rhea" id="RHEA:14305"/>
        <dbReference type="Rhea" id="RHEA-COMP:9700"/>
        <dbReference type="Rhea" id="RHEA-COMP:9702"/>
        <dbReference type="ChEBI" id="CHEBI:30616"/>
        <dbReference type="ChEBI" id="CHEBI:33019"/>
        <dbReference type="ChEBI" id="CHEBI:60039"/>
        <dbReference type="ChEBI" id="CHEBI:78442"/>
        <dbReference type="ChEBI" id="CHEBI:78532"/>
        <dbReference type="ChEBI" id="CHEBI:456215"/>
        <dbReference type="EC" id="6.1.1.15"/>
    </reaction>
</comment>
<keyword evidence="6" id="KW-0648">Protein biosynthesis</keyword>
<feature type="domain" description="Aminoacyl-transfer RNA synthetases class-II family profile" evidence="10">
    <location>
        <begin position="38"/>
        <end position="315"/>
    </location>
</feature>
<evidence type="ECO:0000313" key="12">
    <source>
        <dbReference type="Proteomes" id="UP000231538"/>
    </source>
</evidence>
<keyword evidence="7 11" id="KW-0030">Aminoacyl-tRNA synthetase</keyword>
<dbReference type="Pfam" id="PF03129">
    <property type="entry name" value="HGTP_anticodon"/>
    <property type="match status" value="1"/>
</dbReference>
<dbReference type="SUPFAM" id="SSF55681">
    <property type="entry name" value="Class II aaRS and biotin synthetases"/>
    <property type="match status" value="1"/>
</dbReference>
<evidence type="ECO:0000259" key="10">
    <source>
        <dbReference type="PROSITE" id="PS50862"/>
    </source>
</evidence>